<dbReference type="RefSeq" id="WP_377930895.1">
    <property type="nucleotide sequence ID" value="NZ_JBHUEM010000055.1"/>
</dbReference>
<dbReference type="PROSITE" id="PS50987">
    <property type="entry name" value="HTH_ARSR_2"/>
    <property type="match status" value="1"/>
</dbReference>
<dbReference type="SMART" id="SM00418">
    <property type="entry name" value="HTH_ARSR"/>
    <property type="match status" value="1"/>
</dbReference>
<proteinExistence type="predicted"/>
<dbReference type="InterPro" id="IPR001845">
    <property type="entry name" value="HTH_ArsR_DNA-bd_dom"/>
</dbReference>
<accession>A0ABW4LXL7</accession>
<gene>
    <name evidence="3" type="ORF">ACFSCX_24540</name>
</gene>
<dbReference type="InterPro" id="IPR036388">
    <property type="entry name" value="WH-like_DNA-bd_sf"/>
</dbReference>
<dbReference type="InterPro" id="IPR036390">
    <property type="entry name" value="WH_DNA-bd_sf"/>
</dbReference>
<keyword evidence="1" id="KW-0238">DNA-binding</keyword>
<protein>
    <submittedName>
        <fullName evidence="3">ArsR/SmtB family transcription factor</fullName>
    </submittedName>
</protein>
<sequence>MKTINEPVSQETVTITVDFSPVWEIIVGIAGYTYQTLRHTFEFDEKWKENQSSMSTKLLNNLSEIEKTNLWYGLLLMQNKLSARSIQEFIHALHSLAPEDFYETLLPYKNRSHEEFRKEAAKNVDRIIQYSSLFEEHDYLEGYIVTLSEKKQHEIVQLFSEIMTEWYEWIYTIVDWEKWMKVLSLEKSKHHTIDSTNPIEEVKRVTEGAKYTMEPSIWNIKLIPHVSYRPWILEQRTSDTKLFYYPINDEAFQEPGIPPKGLIRGHKALGDELRLKLLFQIIKGPLSLQDLSAKFNVSKTALHHQLSLLKAAKFISVHKGIYSANPTQIQSFTSLLGQYLGTNYENVKE</sequence>
<dbReference type="EMBL" id="JBHUEM010000055">
    <property type="protein sequence ID" value="MFD1739656.1"/>
    <property type="molecule type" value="Genomic_DNA"/>
</dbReference>
<dbReference type="CDD" id="cd00090">
    <property type="entry name" value="HTH_ARSR"/>
    <property type="match status" value="1"/>
</dbReference>
<dbReference type="Gene3D" id="1.10.10.10">
    <property type="entry name" value="Winged helix-like DNA-binding domain superfamily/Winged helix DNA-binding domain"/>
    <property type="match status" value="1"/>
</dbReference>
<dbReference type="SUPFAM" id="SSF46785">
    <property type="entry name" value="Winged helix' DNA-binding domain"/>
    <property type="match status" value="1"/>
</dbReference>
<evidence type="ECO:0000256" key="1">
    <source>
        <dbReference type="ARBA" id="ARBA00023125"/>
    </source>
</evidence>
<evidence type="ECO:0000259" key="2">
    <source>
        <dbReference type="PROSITE" id="PS50987"/>
    </source>
</evidence>
<dbReference type="Pfam" id="PF01022">
    <property type="entry name" value="HTH_5"/>
    <property type="match status" value="1"/>
</dbReference>
<organism evidence="3 4">
    <name type="scientific">Bacillus salitolerans</name>
    <dbReference type="NCBI Taxonomy" id="1437434"/>
    <lineage>
        <taxon>Bacteria</taxon>
        <taxon>Bacillati</taxon>
        <taxon>Bacillota</taxon>
        <taxon>Bacilli</taxon>
        <taxon>Bacillales</taxon>
        <taxon>Bacillaceae</taxon>
        <taxon>Bacillus</taxon>
    </lineage>
</organism>
<comment type="caution">
    <text evidence="3">The sequence shown here is derived from an EMBL/GenBank/DDBJ whole genome shotgun (WGS) entry which is preliminary data.</text>
</comment>
<evidence type="ECO:0000313" key="4">
    <source>
        <dbReference type="Proteomes" id="UP001597214"/>
    </source>
</evidence>
<dbReference type="InterPro" id="IPR011991">
    <property type="entry name" value="ArsR-like_HTH"/>
</dbReference>
<dbReference type="Proteomes" id="UP001597214">
    <property type="component" value="Unassembled WGS sequence"/>
</dbReference>
<reference evidence="4" key="1">
    <citation type="journal article" date="2019" name="Int. J. Syst. Evol. Microbiol.">
        <title>The Global Catalogue of Microorganisms (GCM) 10K type strain sequencing project: providing services to taxonomists for standard genome sequencing and annotation.</title>
        <authorList>
            <consortium name="The Broad Institute Genomics Platform"/>
            <consortium name="The Broad Institute Genome Sequencing Center for Infectious Disease"/>
            <person name="Wu L."/>
            <person name="Ma J."/>
        </authorList>
    </citation>
    <scope>NUCLEOTIDE SEQUENCE [LARGE SCALE GENOMIC DNA]</scope>
    <source>
        <strain evidence="4">CCUG 49339</strain>
    </source>
</reference>
<evidence type="ECO:0000313" key="3">
    <source>
        <dbReference type="EMBL" id="MFD1739656.1"/>
    </source>
</evidence>
<name>A0ABW4LXL7_9BACI</name>
<feature type="domain" description="HTH arsR-type" evidence="2">
    <location>
        <begin position="254"/>
        <end position="348"/>
    </location>
</feature>
<keyword evidence="4" id="KW-1185">Reference proteome</keyword>